<dbReference type="Pfam" id="PF16811">
    <property type="entry name" value="TAtT"/>
    <property type="match status" value="1"/>
</dbReference>
<protein>
    <recommendedName>
        <fullName evidence="3">Lipoprotein</fullName>
    </recommendedName>
</protein>
<sequence>MATGRRISGLLVLVTFLMVGSGCVGNIGSNLSSAILNHPDPETVKESIPSYLLLIDSFIADAPRDRVLLETGANLYAIYASAFVEDEGRAALLAEIARGYGERALCRAARAACGLSQRPFEEYSRRLEDLDEGAVPALFSYTTTWLVWIKTHSSDWLALSDLPKVEAALERIVELDEGYRHGSAHLYLGVLKSLRPPSLGGHPEDGRRHFERALALSWGRDLGFRVEFARSYARLVYDRELHDRLLNEVMAADPVAPDLTLLNTLAKRQARLLLDSAEDYF</sequence>
<dbReference type="InterPro" id="IPR031823">
    <property type="entry name" value="TatT"/>
</dbReference>
<proteinExistence type="predicted"/>
<organism evidence="1 2">
    <name type="scientific">Desulfuromonas soudanensis</name>
    <dbReference type="NCBI Taxonomy" id="1603606"/>
    <lineage>
        <taxon>Bacteria</taxon>
        <taxon>Pseudomonadati</taxon>
        <taxon>Thermodesulfobacteriota</taxon>
        <taxon>Desulfuromonadia</taxon>
        <taxon>Desulfuromonadales</taxon>
        <taxon>Desulfuromonadaceae</taxon>
        <taxon>Desulfuromonas</taxon>
    </lineage>
</organism>
<evidence type="ECO:0000313" key="1">
    <source>
        <dbReference type="EMBL" id="ALC16566.1"/>
    </source>
</evidence>
<dbReference type="KEGG" id="des:DSOUD_1790"/>
<evidence type="ECO:0000313" key="2">
    <source>
        <dbReference type="Proteomes" id="UP000057158"/>
    </source>
</evidence>
<evidence type="ECO:0008006" key="3">
    <source>
        <dbReference type="Google" id="ProtNLM"/>
    </source>
</evidence>
<gene>
    <name evidence="1" type="ORF">DSOUD_1790</name>
</gene>
<dbReference type="PROSITE" id="PS51257">
    <property type="entry name" value="PROKAR_LIPOPROTEIN"/>
    <property type="match status" value="1"/>
</dbReference>
<dbReference type="InterPro" id="IPR038537">
    <property type="entry name" value="TatT_sf"/>
</dbReference>
<reference evidence="1 2" key="1">
    <citation type="submission" date="2015-07" db="EMBL/GenBank/DDBJ databases">
        <title>Isolation and Genomic Characterization of a Novel Halophilic Metal-Reducing Deltaproteobacterium from the Deep Subsurface.</title>
        <authorList>
            <person name="Badalamenti J.P."/>
            <person name="Summers Z.M."/>
            <person name="Gralnick J.A."/>
            <person name="Bond D.R."/>
        </authorList>
    </citation>
    <scope>NUCLEOTIDE SEQUENCE [LARGE SCALE GENOMIC DNA]</scope>
    <source>
        <strain evidence="1 2">WTL</strain>
    </source>
</reference>
<dbReference type="Proteomes" id="UP000057158">
    <property type="component" value="Chromosome"/>
</dbReference>
<dbReference type="RefSeq" id="WP_053550655.1">
    <property type="nucleotide sequence ID" value="NZ_CP010802.1"/>
</dbReference>
<dbReference type="Gene3D" id="1.25.40.920">
    <property type="entry name" value="TRAP transporter T-component"/>
    <property type="match status" value="1"/>
</dbReference>
<dbReference type="PATRIC" id="fig|1603606.3.peg.1944"/>
<dbReference type="EMBL" id="CP010802">
    <property type="protein sequence ID" value="ALC16566.1"/>
    <property type="molecule type" value="Genomic_DNA"/>
</dbReference>
<dbReference type="AlphaFoldDB" id="A0A0M4CWV7"/>
<name>A0A0M4CWV7_9BACT</name>
<keyword evidence="2" id="KW-1185">Reference proteome</keyword>
<dbReference type="OrthoDB" id="191213at2"/>
<dbReference type="STRING" id="1603606.DSOUD_1790"/>
<accession>A0A0M4CWV7</accession>